<evidence type="ECO:0008006" key="3">
    <source>
        <dbReference type="Google" id="ProtNLM"/>
    </source>
</evidence>
<evidence type="ECO:0000313" key="1">
    <source>
        <dbReference type="EMBL" id="GAY64526.1"/>
    </source>
</evidence>
<name>A0A2H5QIS3_CITUN</name>
<gene>
    <name evidence="1" type="ORF">CUMW_234250</name>
</gene>
<evidence type="ECO:0000313" key="2">
    <source>
        <dbReference type="Proteomes" id="UP000236630"/>
    </source>
</evidence>
<comment type="caution">
    <text evidence="1">The sequence shown here is derived from an EMBL/GenBank/DDBJ whole genome shotgun (WGS) entry which is preliminary data.</text>
</comment>
<organism evidence="1 2">
    <name type="scientific">Citrus unshiu</name>
    <name type="common">Satsuma mandarin</name>
    <name type="synonym">Citrus nobilis var. unshiu</name>
    <dbReference type="NCBI Taxonomy" id="55188"/>
    <lineage>
        <taxon>Eukaryota</taxon>
        <taxon>Viridiplantae</taxon>
        <taxon>Streptophyta</taxon>
        <taxon>Embryophyta</taxon>
        <taxon>Tracheophyta</taxon>
        <taxon>Spermatophyta</taxon>
        <taxon>Magnoliopsida</taxon>
        <taxon>eudicotyledons</taxon>
        <taxon>Gunneridae</taxon>
        <taxon>Pentapetalae</taxon>
        <taxon>rosids</taxon>
        <taxon>malvids</taxon>
        <taxon>Sapindales</taxon>
        <taxon>Rutaceae</taxon>
        <taxon>Aurantioideae</taxon>
        <taxon>Citrus</taxon>
    </lineage>
</organism>
<dbReference type="Proteomes" id="UP000236630">
    <property type="component" value="Unassembled WGS sequence"/>
</dbReference>
<dbReference type="AlphaFoldDB" id="A0A2H5QIS3"/>
<proteinExistence type="predicted"/>
<keyword evidence="2" id="KW-1185">Reference proteome</keyword>
<dbReference type="STRING" id="55188.A0A2H5QIS3"/>
<dbReference type="EMBL" id="BDQV01000413">
    <property type="protein sequence ID" value="GAY64526.1"/>
    <property type="molecule type" value="Genomic_DNA"/>
</dbReference>
<protein>
    <recommendedName>
        <fullName evidence="3">Malectin-like domain-containing protein</fullName>
    </recommendedName>
</protein>
<reference evidence="1 2" key="1">
    <citation type="journal article" date="2017" name="Front. Genet.">
        <title>Draft sequencing of the heterozygous diploid genome of Satsuma (Citrus unshiu Marc.) using a hybrid assembly approach.</title>
        <authorList>
            <person name="Shimizu T."/>
            <person name="Tanizawa Y."/>
            <person name="Mochizuki T."/>
            <person name="Nagasaki H."/>
            <person name="Yoshioka T."/>
            <person name="Toyoda A."/>
            <person name="Fujiyama A."/>
            <person name="Kaminuma E."/>
            <person name="Nakamura Y."/>
        </authorList>
    </citation>
    <scope>NUCLEOTIDE SEQUENCE [LARGE SCALE GENOMIC DNA]</scope>
    <source>
        <strain evidence="2">cv. Miyagawa wase</strain>
    </source>
</reference>
<accession>A0A2H5QIS3</accession>
<sequence length="112" mass="12125">MSCLNDEGIRRPSMSDVVWGLEFSLQLQESSIAIAKEIDENEEEEKLLDNYETDGSGPVFSSVGEHVLSDSKTISTVTISTTTATDDQSLSTGSSDKYTGAVFSEILNPKGR</sequence>